<accession>A0A0H4P9J4</accession>
<evidence type="ECO:0008006" key="3">
    <source>
        <dbReference type="Google" id="ProtNLM"/>
    </source>
</evidence>
<evidence type="ECO:0000313" key="1">
    <source>
        <dbReference type="EMBL" id="AKP50839.1"/>
    </source>
</evidence>
<dbReference type="Pfam" id="PF15892">
    <property type="entry name" value="BNR_4"/>
    <property type="match status" value="1"/>
</dbReference>
<sequence length="494" mass="56656">MEAIKKIILISFWLVLGLNSVKAQSDIYGEARLINKQAEGYKGIWYYINTAGQAGKVTNQYKYKYSGGLGTYGATQYPFSVYVEEVSKTFFCYGGTDQSGKTLLHMVSYFDHKTGQVPRPTIVLDKATEDAHDNPVLQVDKEGYIWLFSTAHGVERPAFIHRSVKPYDISKFQLMPATKTVDGKKVPLNNFSYMQIYYSDTEGFIGLFTHYEQIGGRVISWMKSEDGINWSEWKDLSLLGSGHYQTSANQGKRIGTTFMYHPDRKVRGGLDFRTNLYYLQSDDFGKTWKTVDGSAIDLPLTEVSNKALIHNYDAEDRNVYIDDLNFDKQGRPIILYKTSNGPLPGPVHGPRMWHTAWWSGRQWEIQYFTPAGNNYDGGSIYVEEDGSWRVIAPTAMGPQDYNTGGEMEMWDSKDQGKTWTKLKMLTWNSKYNHSYARRPVDVNPDFYAFWADGHGREPSESRLYFCDREGNVYRLPQQMDGDFAKPELYTFNMK</sequence>
<dbReference type="PATRIC" id="fig|320787.5.peg.1541"/>
<gene>
    <name evidence="1" type="ORF">CA2015_1399</name>
</gene>
<dbReference type="STRING" id="320787.CA2015_1399"/>
<dbReference type="InterPro" id="IPR036278">
    <property type="entry name" value="Sialidase_sf"/>
</dbReference>
<dbReference type="OrthoDB" id="183671at2"/>
<dbReference type="SUPFAM" id="SSF50939">
    <property type="entry name" value="Sialidases"/>
    <property type="match status" value="1"/>
</dbReference>
<dbReference type="AlphaFoldDB" id="A0A0H4P9J4"/>
<name>A0A0H4P9J4_9BACT</name>
<dbReference type="KEGG" id="camu:CA2015_1399"/>
<reference evidence="1 2" key="1">
    <citation type="submission" date="2015-07" db="EMBL/GenBank/DDBJ databases">
        <authorList>
            <person name="Kim K.M."/>
        </authorList>
    </citation>
    <scope>NUCLEOTIDE SEQUENCE [LARGE SCALE GENOMIC DNA]</scope>
    <source>
        <strain evidence="1 2">KCTC 12363</strain>
    </source>
</reference>
<proteinExistence type="predicted"/>
<dbReference type="EMBL" id="CP012040">
    <property type="protein sequence ID" value="AKP50839.1"/>
    <property type="molecule type" value="Genomic_DNA"/>
</dbReference>
<evidence type="ECO:0000313" key="2">
    <source>
        <dbReference type="Proteomes" id="UP000036520"/>
    </source>
</evidence>
<dbReference type="RefSeq" id="WP_157470354.1">
    <property type="nucleotide sequence ID" value="NZ_CP012040.1"/>
</dbReference>
<protein>
    <recommendedName>
        <fullName evidence="3">BNR repeat-containing family member</fullName>
    </recommendedName>
</protein>
<dbReference type="Proteomes" id="UP000036520">
    <property type="component" value="Chromosome"/>
</dbReference>
<keyword evidence="2" id="KW-1185">Reference proteome</keyword>
<organism evidence="1 2">
    <name type="scientific">Cyclobacterium amurskyense</name>
    <dbReference type="NCBI Taxonomy" id="320787"/>
    <lineage>
        <taxon>Bacteria</taxon>
        <taxon>Pseudomonadati</taxon>
        <taxon>Bacteroidota</taxon>
        <taxon>Cytophagia</taxon>
        <taxon>Cytophagales</taxon>
        <taxon>Cyclobacteriaceae</taxon>
        <taxon>Cyclobacterium</taxon>
    </lineage>
</organism>